<dbReference type="EMBL" id="BAABJX010000043">
    <property type="protein sequence ID" value="GAA4841762.1"/>
    <property type="molecule type" value="Genomic_DNA"/>
</dbReference>
<protein>
    <submittedName>
        <fullName evidence="1">Uncharacterized protein</fullName>
    </submittedName>
</protein>
<keyword evidence="2" id="KW-1185">Reference proteome</keyword>
<dbReference type="RefSeq" id="WP_345372905.1">
    <property type="nucleotide sequence ID" value="NZ_BAABJX010000043.1"/>
</dbReference>
<reference evidence="2" key="1">
    <citation type="journal article" date="2019" name="Int. J. Syst. Evol. Microbiol.">
        <title>The Global Catalogue of Microorganisms (GCM) 10K type strain sequencing project: providing services to taxonomists for standard genome sequencing and annotation.</title>
        <authorList>
            <consortium name="The Broad Institute Genomics Platform"/>
            <consortium name="The Broad Institute Genome Sequencing Center for Infectious Disease"/>
            <person name="Wu L."/>
            <person name="Ma J."/>
        </authorList>
    </citation>
    <scope>NUCLEOTIDE SEQUENCE [LARGE SCALE GENOMIC DNA]</scope>
    <source>
        <strain evidence="2">JCM 18326</strain>
    </source>
</reference>
<accession>A0ABP9DJW6</accession>
<evidence type="ECO:0000313" key="1">
    <source>
        <dbReference type="EMBL" id="GAA4841762.1"/>
    </source>
</evidence>
<sequence length="130" mass="14841">MLYLEISSPYNQETLIIEEDQKSIWAYLLDHKQGIIMDGFLCSTGTLVNSQQEIKAAIDRGLAPPLQTKFKNNHSIQTNLSEKIISVDWYSPNQILIYINDILYLKMLSDEQVSYSLAVNQDGPYGKQLI</sequence>
<dbReference type="Proteomes" id="UP001500298">
    <property type="component" value="Unassembled WGS sequence"/>
</dbReference>
<name>A0ABP9DJW6_9BACT</name>
<comment type="caution">
    <text evidence="1">The sequence shown here is derived from an EMBL/GenBank/DDBJ whole genome shotgun (WGS) entry which is preliminary data.</text>
</comment>
<gene>
    <name evidence="1" type="ORF">GCM10023331_28410</name>
</gene>
<evidence type="ECO:0000313" key="2">
    <source>
        <dbReference type="Proteomes" id="UP001500298"/>
    </source>
</evidence>
<organism evidence="1 2">
    <name type="scientific">Algivirga pacifica</name>
    <dbReference type="NCBI Taxonomy" id="1162670"/>
    <lineage>
        <taxon>Bacteria</taxon>
        <taxon>Pseudomonadati</taxon>
        <taxon>Bacteroidota</taxon>
        <taxon>Cytophagia</taxon>
        <taxon>Cytophagales</taxon>
        <taxon>Flammeovirgaceae</taxon>
        <taxon>Algivirga</taxon>
    </lineage>
</organism>
<proteinExistence type="predicted"/>